<evidence type="ECO:0000313" key="2">
    <source>
        <dbReference type="EMBL" id="CAF1460916.1"/>
    </source>
</evidence>
<dbReference type="Pfam" id="PF22612">
    <property type="entry name" value="GH113"/>
    <property type="match status" value="1"/>
</dbReference>
<name>A0A815QB91_9BILA</name>
<dbReference type="CDD" id="cd19608">
    <property type="entry name" value="GH113_mannanase-like"/>
    <property type="match status" value="1"/>
</dbReference>
<dbReference type="InterPro" id="IPR055151">
    <property type="entry name" value="GH113"/>
</dbReference>
<evidence type="ECO:0000256" key="1">
    <source>
        <dbReference type="SAM" id="SignalP"/>
    </source>
</evidence>
<dbReference type="AlphaFoldDB" id="A0A815QB91"/>
<accession>A0A815QB91</accession>
<dbReference type="EMBL" id="CAJNOT010005275">
    <property type="protein sequence ID" value="CAF1460916.1"/>
    <property type="molecule type" value="Genomic_DNA"/>
</dbReference>
<dbReference type="InterPro" id="IPR017853">
    <property type="entry name" value="GH"/>
</dbReference>
<evidence type="ECO:0000313" key="3">
    <source>
        <dbReference type="Proteomes" id="UP000663864"/>
    </source>
</evidence>
<protein>
    <submittedName>
        <fullName evidence="2">Uncharacterized protein</fullName>
    </submittedName>
</protein>
<dbReference type="Gene3D" id="3.20.20.80">
    <property type="entry name" value="Glycosidases"/>
    <property type="match status" value="1"/>
</dbReference>
<reference evidence="2" key="1">
    <citation type="submission" date="2021-02" db="EMBL/GenBank/DDBJ databases">
        <authorList>
            <person name="Nowell W R."/>
        </authorList>
    </citation>
    <scope>NUCLEOTIDE SEQUENCE</scope>
</reference>
<keyword evidence="1" id="KW-0732">Signal</keyword>
<comment type="caution">
    <text evidence="2">The sequence shown here is derived from an EMBL/GenBank/DDBJ whole genome shotgun (WGS) entry which is preliminary data.</text>
</comment>
<feature type="signal peptide" evidence="1">
    <location>
        <begin position="1"/>
        <end position="20"/>
    </location>
</feature>
<feature type="chain" id="PRO_5032707060" evidence="1">
    <location>
        <begin position="21"/>
        <end position="420"/>
    </location>
</feature>
<dbReference type="SUPFAM" id="SSF51445">
    <property type="entry name" value="(Trans)glycosidases"/>
    <property type="match status" value="1"/>
</dbReference>
<proteinExistence type="predicted"/>
<organism evidence="2 3">
    <name type="scientific">Rotaria sordida</name>
    <dbReference type="NCBI Taxonomy" id="392033"/>
    <lineage>
        <taxon>Eukaryota</taxon>
        <taxon>Metazoa</taxon>
        <taxon>Spiralia</taxon>
        <taxon>Gnathifera</taxon>
        <taxon>Rotifera</taxon>
        <taxon>Eurotatoria</taxon>
        <taxon>Bdelloidea</taxon>
        <taxon>Philodinida</taxon>
        <taxon>Philodinidae</taxon>
        <taxon>Rotaria</taxon>
    </lineage>
</organism>
<gene>
    <name evidence="2" type="ORF">ZHD862_LOCUS35687</name>
</gene>
<dbReference type="Proteomes" id="UP000663864">
    <property type="component" value="Unassembled WGS sequence"/>
</dbReference>
<sequence>MKLLSIIISVVLVCCTVTFQSSNNNGFNFFAFNSTALALPDTLNSLKDIALIGSNWIGVNFIIAQDSNTSNQVYFDDRTPTFDVWSIFVYQAHQHNLRVLLKPLIVCGDECTFFNILPDNVTLWFSSYGEIIQNLSTIAQILNIDALSVGLELFHLSDKEYVSYWRSLIKNIRQGGYTGLLTYCSIFYPVETQQIQFWDILDFIGMDFYLPLLNITTQTIIPSYEHMIDRFSRYFQHFKQWIDSQPLNTSSKQVILTETGYPSSLGGLAAPFANLPSRCVGNYSANFTLQNMAFEAFFQAMKDNPGIINGSIIFWWENPSTRDFDRNENLSVWPCSWSPHGKPAECTIATAFGGKCPSISIFPCFIFSTIEQIAFNYFQQTFSITNINTNFIEYDQMLLKRRQDNQSFRIHNIHTGIYIT</sequence>